<comment type="caution">
    <text evidence="1">The sequence shown here is derived from an EMBL/GenBank/DDBJ whole genome shotgun (WGS) entry which is preliminary data.</text>
</comment>
<reference evidence="1" key="1">
    <citation type="submission" date="2022-07" db="EMBL/GenBank/DDBJ databases">
        <title>Genome Sequence of Phlebia brevispora.</title>
        <authorList>
            <person name="Buettner E."/>
        </authorList>
    </citation>
    <scope>NUCLEOTIDE SEQUENCE</scope>
    <source>
        <strain evidence="1">MPL23</strain>
    </source>
</reference>
<dbReference type="EMBL" id="JANHOG010000857">
    <property type="protein sequence ID" value="KAJ3551134.1"/>
    <property type="molecule type" value="Genomic_DNA"/>
</dbReference>
<accession>A0ACC1T1V6</accession>
<organism evidence="1 2">
    <name type="scientific">Phlebia brevispora</name>
    <dbReference type="NCBI Taxonomy" id="194682"/>
    <lineage>
        <taxon>Eukaryota</taxon>
        <taxon>Fungi</taxon>
        <taxon>Dikarya</taxon>
        <taxon>Basidiomycota</taxon>
        <taxon>Agaricomycotina</taxon>
        <taxon>Agaricomycetes</taxon>
        <taxon>Polyporales</taxon>
        <taxon>Meruliaceae</taxon>
        <taxon>Phlebia</taxon>
    </lineage>
</organism>
<dbReference type="Proteomes" id="UP001148662">
    <property type="component" value="Unassembled WGS sequence"/>
</dbReference>
<evidence type="ECO:0000313" key="1">
    <source>
        <dbReference type="EMBL" id="KAJ3551134.1"/>
    </source>
</evidence>
<evidence type="ECO:0000313" key="2">
    <source>
        <dbReference type="Proteomes" id="UP001148662"/>
    </source>
</evidence>
<keyword evidence="2" id="KW-1185">Reference proteome</keyword>
<sequence length="327" mass="34432">MMVLNSVVSTLLLSVSGAFAALGTLQQFTGDFGPNPTGVGFFYYTPAQLASPPPLIVAMHYCTGDAQDYFEGTQYANLADTHGFIVIYPSAPAVGTCFDVASNATLTHNAGGDSLGIASWRVTPLPTGVVLMGAYPDIFAAGSLFSGVPYGCFAGPNAWNTQCALGELILTPQQWGDLVRSGYPGFTGTRPKVQFWHGTADTTLYPQNFWEEIKQWTNVFGVSQTPSSNLTNDPLPGYSRASFGPDVQGILAQGVGHTVPVREGDVLDWFSLSNLTATPSPITSTLPPTSTTVAGHWDQCGGIGFTGPTGTFPIALEHGGPLTLLLL</sequence>
<proteinExistence type="predicted"/>
<protein>
    <submittedName>
        <fullName evidence="1">Uncharacterized protein</fullName>
    </submittedName>
</protein>
<gene>
    <name evidence="1" type="ORF">NM688_g4904</name>
</gene>
<name>A0ACC1T1V6_9APHY</name>